<sequence precursor="true">MKKILWILFTSTLLVLTACNSGGDEDAAVDASEETANEDVEEEGTSEEEQDNDVTEETEETEAEEATEEEEELLGLDLRELDIDEITLDLETWTNYDPETHKIIEFDQRLYFNTQLLSDLLEADIRYDATNFFAEAFVGETEYTHTTVFEDRSSELLEVNEYWRHDTNDYWSNDTERTEDYHFIESDGELFVPERVVEMIYYTAVNQVRQENKMEFGVGTVETNITDVEFVDGAHSTVQERTSFTYQGENLGEGLEVEYSSFSRNLEIQYMTNGDFAEVELELWGIEGTSELVFIVNGAIAGEKVVETFTLEEESHETITIPIGGYNGFRIETENSNGKFFAKGVFR</sequence>
<dbReference type="HOGENOM" id="CLU_798442_0_0_9"/>
<evidence type="ECO:0000313" key="3">
    <source>
        <dbReference type="EMBL" id="ADU31788.1"/>
    </source>
</evidence>
<proteinExistence type="predicted"/>
<name>E6TRF8_EVAC2</name>
<reference evidence="3 4" key="1">
    <citation type="submission" date="2010-12" db="EMBL/GenBank/DDBJ databases">
        <title>Complete sequence of Bacillus cellulosilyticus DSM 2522.</title>
        <authorList>
            <consortium name="US DOE Joint Genome Institute"/>
            <person name="Lucas S."/>
            <person name="Copeland A."/>
            <person name="Lapidus A."/>
            <person name="Cheng J.-F."/>
            <person name="Bruce D."/>
            <person name="Goodwin L."/>
            <person name="Pitluck S."/>
            <person name="Chertkov O."/>
            <person name="Detter J.C."/>
            <person name="Han C."/>
            <person name="Tapia R."/>
            <person name="Land M."/>
            <person name="Hauser L."/>
            <person name="Jeffries C."/>
            <person name="Kyrpides N."/>
            <person name="Ivanova N."/>
            <person name="Mikhailova N."/>
            <person name="Brumm P."/>
            <person name="Mead D."/>
            <person name="Woyke T."/>
        </authorList>
    </citation>
    <scope>NUCLEOTIDE SEQUENCE [LARGE SCALE GENOMIC DNA]</scope>
    <source>
        <strain evidence="4">ATCC 21833 / DSM 2522 / FERM P-1141 / JCM 9156 / N-4</strain>
    </source>
</reference>
<dbReference type="RefSeq" id="WP_013490119.1">
    <property type="nucleotide sequence ID" value="NC_014829.1"/>
</dbReference>
<gene>
    <name evidence="3" type="ordered locus">Bcell_3547</name>
</gene>
<protein>
    <submittedName>
        <fullName evidence="3">Uncharacterized protein</fullName>
    </submittedName>
</protein>
<dbReference type="Proteomes" id="UP000001401">
    <property type="component" value="Chromosome"/>
</dbReference>
<dbReference type="PROSITE" id="PS51257">
    <property type="entry name" value="PROKAR_LIPOPROTEIN"/>
    <property type="match status" value="1"/>
</dbReference>
<feature type="signal peptide" evidence="2">
    <location>
        <begin position="1"/>
        <end position="20"/>
    </location>
</feature>
<dbReference type="EMBL" id="CP002394">
    <property type="protein sequence ID" value="ADU31788.1"/>
    <property type="molecule type" value="Genomic_DNA"/>
</dbReference>
<dbReference type="KEGG" id="bco:Bcell_3547"/>
<keyword evidence="2" id="KW-0732">Signal</keyword>
<feature type="chain" id="PRO_5039461695" evidence="2">
    <location>
        <begin position="21"/>
        <end position="347"/>
    </location>
</feature>
<feature type="region of interest" description="Disordered" evidence="1">
    <location>
        <begin position="24"/>
        <end position="72"/>
    </location>
</feature>
<dbReference type="AlphaFoldDB" id="E6TRF8"/>
<dbReference type="OrthoDB" id="2969318at2"/>
<keyword evidence="4" id="KW-1185">Reference proteome</keyword>
<dbReference type="eggNOG" id="ENOG502ZH9Z">
    <property type="taxonomic scope" value="Bacteria"/>
</dbReference>
<accession>E6TRF8</accession>
<evidence type="ECO:0000313" key="4">
    <source>
        <dbReference type="Proteomes" id="UP000001401"/>
    </source>
</evidence>
<evidence type="ECO:0000256" key="2">
    <source>
        <dbReference type="SAM" id="SignalP"/>
    </source>
</evidence>
<evidence type="ECO:0000256" key="1">
    <source>
        <dbReference type="SAM" id="MobiDB-lite"/>
    </source>
</evidence>
<organism evidence="3 4">
    <name type="scientific">Evansella cellulosilytica (strain ATCC 21833 / DSM 2522 / FERM P-1141 / JCM 9156 / N-4)</name>
    <name type="common">Bacillus cellulosilyticus</name>
    <dbReference type="NCBI Taxonomy" id="649639"/>
    <lineage>
        <taxon>Bacteria</taxon>
        <taxon>Bacillati</taxon>
        <taxon>Bacillota</taxon>
        <taxon>Bacilli</taxon>
        <taxon>Bacillales</taxon>
        <taxon>Bacillaceae</taxon>
        <taxon>Evansella</taxon>
    </lineage>
</organism>
<dbReference type="STRING" id="649639.Bcell_3547"/>